<name>A0A381WAA9_9ZZZZ</name>
<evidence type="ECO:0000313" key="2">
    <source>
        <dbReference type="EMBL" id="SVA49489.1"/>
    </source>
</evidence>
<gene>
    <name evidence="2" type="ORF">METZ01_LOCUS102343</name>
</gene>
<dbReference type="AlphaFoldDB" id="A0A381WAA9"/>
<dbReference type="EMBL" id="UINC01011186">
    <property type="protein sequence ID" value="SVA49489.1"/>
    <property type="molecule type" value="Genomic_DNA"/>
</dbReference>
<dbReference type="Pfam" id="PF04167">
    <property type="entry name" value="DUF402"/>
    <property type="match status" value="1"/>
</dbReference>
<sequence length="180" mass="20745">MSGQAPLPLIHLHYLRPPNRRRIYKQHLIAQEPEAYVTLSTDLTLESPFEVNGTTILETGSRIIWFTFPNAWHDIGLFHKANGHHTGIYANILTPLKHVSPFVWETTDLFLDIWINPNDECTVLDEDEFTIAKQSKWISSTFAKNALTELKLLIDGHRNGTWPPQFIFQWDLDRALSQLG</sequence>
<organism evidence="2">
    <name type="scientific">marine metagenome</name>
    <dbReference type="NCBI Taxonomy" id="408172"/>
    <lineage>
        <taxon>unclassified sequences</taxon>
        <taxon>metagenomes</taxon>
        <taxon>ecological metagenomes</taxon>
    </lineage>
</organism>
<reference evidence="2" key="1">
    <citation type="submission" date="2018-05" db="EMBL/GenBank/DDBJ databases">
        <authorList>
            <person name="Lanie J.A."/>
            <person name="Ng W.-L."/>
            <person name="Kazmierczak K.M."/>
            <person name="Andrzejewski T.M."/>
            <person name="Davidsen T.M."/>
            <person name="Wayne K.J."/>
            <person name="Tettelin H."/>
            <person name="Glass J.I."/>
            <person name="Rusch D."/>
            <person name="Podicherti R."/>
            <person name="Tsui H.-C.T."/>
            <person name="Winkler M.E."/>
        </authorList>
    </citation>
    <scope>NUCLEOTIDE SEQUENCE</scope>
</reference>
<dbReference type="SUPFAM" id="SSF159234">
    <property type="entry name" value="FomD-like"/>
    <property type="match status" value="1"/>
</dbReference>
<accession>A0A381WAA9</accession>
<feature type="domain" description="DUF402" evidence="1">
    <location>
        <begin position="34"/>
        <end position="160"/>
    </location>
</feature>
<dbReference type="Gene3D" id="2.40.380.10">
    <property type="entry name" value="FomD-like"/>
    <property type="match status" value="1"/>
</dbReference>
<protein>
    <recommendedName>
        <fullName evidence="1">DUF402 domain-containing protein</fullName>
    </recommendedName>
</protein>
<dbReference type="InterPro" id="IPR035930">
    <property type="entry name" value="FomD-like_sf"/>
</dbReference>
<proteinExistence type="predicted"/>
<dbReference type="InterPro" id="IPR007295">
    <property type="entry name" value="DUF402"/>
</dbReference>
<evidence type="ECO:0000259" key="1">
    <source>
        <dbReference type="Pfam" id="PF04167"/>
    </source>
</evidence>